<evidence type="ECO:0000313" key="3">
    <source>
        <dbReference type="Proteomes" id="UP001267878"/>
    </source>
</evidence>
<feature type="domain" description="Alpha-galactosidase NEW3" evidence="1">
    <location>
        <begin position="1336"/>
        <end position="1410"/>
    </location>
</feature>
<dbReference type="Gene3D" id="2.60.40.1930">
    <property type="match status" value="1"/>
</dbReference>
<dbReference type="InterPro" id="IPR011050">
    <property type="entry name" value="Pectin_lyase_fold/virulence"/>
</dbReference>
<dbReference type="Gene3D" id="2.60.40.10">
    <property type="entry name" value="Immunoglobulins"/>
    <property type="match status" value="9"/>
</dbReference>
<proteinExistence type="predicted"/>
<comment type="caution">
    <text evidence="2">The sequence shown here is derived from an EMBL/GenBank/DDBJ whole genome shotgun (WGS) entry which is preliminary data.</text>
</comment>
<dbReference type="InterPro" id="IPR059226">
    <property type="entry name" value="Choice_anch_Q_dom"/>
</dbReference>
<dbReference type="InterPro" id="IPR013783">
    <property type="entry name" value="Ig-like_fold"/>
</dbReference>
<dbReference type="InterPro" id="IPR012334">
    <property type="entry name" value="Pectin_lyas_fold"/>
</dbReference>
<dbReference type="InterPro" id="IPR018905">
    <property type="entry name" value="A-galactase_NEW3"/>
</dbReference>
<reference evidence="2 3" key="1">
    <citation type="submission" date="2023-07" db="EMBL/GenBank/DDBJ databases">
        <title>Sorghum-associated microbial communities from plants grown in Nebraska, USA.</title>
        <authorList>
            <person name="Schachtman D."/>
        </authorList>
    </citation>
    <scope>NUCLEOTIDE SEQUENCE [LARGE SCALE GENOMIC DNA]</scope>
    <source>
        <strain evidence="2 3">BE187</strain>
    </source>
</reference>
<dbReference type="InterPro" id="IPR008964">
    <property type="entry name" value="Invasin/intimin_cell_adhesion"/>
</dbReference>
<dbReference type="Gene3D" id="2.160.20.10">
    <property type="entry name" value="Single-stranded right-handed beta-helix, Pectin lyase-like"/>
    <property type="match status" value="1"/>
</dbReference>
<dbReference type="Pfam" id="PF10633">
    <property type="entry name" value="NPCBM_assoc"/>
    <property type="match status" value="9"/>
</dbReference>
<gene>
    <name evidence="2" type="ORF">J2X04_001136</name>
</gene>
<dbReference type="Proteomes" id="UP001267878">
    <property type="component" value="Unassembled WGS sequence"/>
</dbReference>
<protein>
    <submittedName>
        <fullName evidence="2">Repeat protein (TIGR01451 family)</fullName>
    </submittedName>
</protein>
<feature type="domain" description="Alpha-galactosidase NEW3" evidence="1">
    <location>
        <begin position="524"/>
        <end position="598"/>
    </location>
</feature>
<feature type="domain" description="Alpha-galactosidase NEW3" evidence="1">
    <location>
        <begin position="988"/>
        <end position="1062"/>
    </location>
</feature>
<organism evidence="2 3">
    <name type="scientific">Agrilutibacter niabensis</name>
    <dbReference type="NCBI Taxonomy" id="380628"/>
    <lineage>
        <taxon>Bacteria</taxon>
        <taxon>Pseudomonadati</taxon>
        <taxon>Pseudomonadota</taxon>
        <taxon>Gammaproteobacteria</taxon>
        <taxon>Lysobacterales</taxon>
        <taxon>Lysobacteraceae</taxon>
        <taxon>Agrilutibacter</taxon>
    </lineage>
</organism>
<evidence type="ECO:0000313" key="2">
    <source>
        <dbReference type="EMBL" id="MDR7098789.1"/>
    </source>
</evidence>
<dbReference type="SUPFAM" id="SSF51126">
    <property type="entry name" value="Pectin lyase-like"/>
    <property type="match status" value="1"/>
</dbReference>
<feature type="domain" description="Alpha-galactosidase NEW3" evidence="1">
    <location>
        <begin position="640"/>
        <end position="714"/>
    </location>
</feature>
<dbReference type="SUPFAM" id="SSF49373">
    <property type="entry name" value="Invasin/intimin cell-adhesion fragments"/>
    <property type="match status" value="1"/>
</dbReference>
<sequence>MPASQLAHADTFYVRVDGGDAIQCTGRSDAPYPGSGTGQACAWKHPFHALAPDGTRRIAGGDTLFIGSGSYVIGQGAPGAGNCLPANCSMASIPSGSGANRTRILGNASNPPRLLGTLGVTRILSLDGSSNVEVGYLEITDQDDCVYSHTNAAAKCAAVGSGNWGKYGVYARASSNVWLHDLDIHGLGHTGLWAGGLTDWTIERVKLNRNGRAGWDANTPAPASNSGAITLRDMEIGWNGCGERWQTGAAWACWAQQAGGYGDGFGTVTTGGQWLIEDVFVHHNTSDGLDLRFLDGADSTRATMRRIYAVGNAGNQVKVRGNATIENSVLIGNCGYFKDQFFMLAGDNCRSDGTTLMLAFTSNDSVTVRHNTITGEGYSLVGAAEGDASGHALIQNNALIGFPWFLKPADLSRVQGGTSPAIVTHAGNLVWNVYASACPGDSICNQDPKLTRMTLATFDAEPLAGSPLVDMVAPLTDLTTDFVLNPRPRGVASDIGAYEMQVVSACVRGTPAIELSGGSAAVPAGDAVTYTLTLTNNDSAACTPTSFSLGDSVPSGWTGSLGTASLNLAPGASGSTTLTITSAANATAGGHVIGADASSGVGAVHSASATATYTVATPTPVCTRAAPTIDLSGPTSSVPAGSTVTYTLAVTNNDSAACPITSFSLARSVPSGWTGTLGDASFNLGPGTNATTTLSVTSDVDATPGNYTIGAGVSSSVGAVHTASSSASYAVAAPTPVCTRAAPTIDLSGPVLSVQAGSTVPYTLAVTNNDSAACSATGFMLARSVPSGWTGTLDNASLNLAPGASGSTALDVTSDADAAPGGYTIGAGVSSSVGAVHTASSTTSYTVAAPAPVCTRAAPTLELSGSASSAPAGSAISYTLALTNNDSEACTTTSFSLARSVPSGWTGTLTATTLSLAPGASATTTLDVTSDADAAPGGYTIGAGASSNVGAVHTANASVIFTVTAPPPVCTRAAPTIGLSGPTAAVPAGSAVTYTLDVSNNDSSACAATTFNLADSVPSGWSDTLGSASLNLAPGASGSTTLSVTSATSATAGGYTIGASASSSVGAAHDATATTTYTVSNPPPVCTRAAPTIGLSGPTAAVPAGSAVTYTLDVSNNDSSACAATTFNLADSVPSGWTDTLGNASLNLAPGASGSTTLSVTSATSATAGGYAIGASVSSSVGAAHDASATVSYTVSTPPPVCTRAAPTIGLSGPTAAVPAGSLITYTLALTNNDSSACAATSFNLARTIPTGWTGTLSSASLSLAPGASGSTTLSVTSATNATAGGYAIGASVSSSVGAAHDANTTVTYTVSTPPPVCTRAAPTIGLSGPTAAVPAGSLVTYTLALTNNDSSACTTTSFNLARTIPTGWTGTLSSASLSLAPGASGSATLSVTSATNATAGGYTIGANASSSIGAAHDASTAVTYTVSTPPPVCTRAAPTIGLSGPTAAVPAGSLVTYTLALTNNDSSACTTTSFNLARTIPSGWTGTLGTASLSLAPGASGSTTLSVTSATNAIAGGYAIGASVSSSVGAAHNASTTTTYTVAAPTFSLQTDTSTDKATYLRGELVRINALVRNNGTPVSGATVTFTIIRPSGGNIVQTAVSGSDGFARTTYRLNKSKTAAGQYRAQASWSLGGATSSGTATFVVQ</sequence>
<feature type="domain" description="Alpha-galactosidase NEW3" evidence="1">
    <location>
        <begin position="872"/>
        <end position="946"/>
    </location>
</feature>
<name>A0ABU1VMS8_9GAMM</name>
<keyword evidence="3" id="KW-1185">Reference proteome</keyword>
<evidence type="ECO:0000259" key="1">
    <source>
        <dbReference type="Pfam" id="PF10633"/>
    </source>
</evidence>
<dbReference type="NCBIfam" id="NF041518">
    <property type="entry name" value="choice_anch_Q"/>
    <property type="match status" value="1"/>
</dbReference>
<dbReference type="EMBL" id="JAVDVW010000001">
    <property type="protein sequence ID" value="MDR7098789.1"/>
    <property type="molecule type" value="Genomic_DNA"/>
</dbReference>
<feature type="domain" description="Alpha-galactosidase NEW3" evidence="1">
    <location>
        <begin position="755"/>
        <end position="830"/>
    </location>
</feature>
<feature type="domain" description="Alpha-galactosidase NEW3" evidence="1">
    <location>
        <begin position="1220"/>
        <end position="1294"/>
    </location>
</feature>
<feature type="domain" description="Alpha-galactosidase NEW3" evidence="1">
    <location>
        <begin position="1452"/>
        <end position="1526"/>
    </location>
</feature>
<feature type="domain" description="Alpha-galactosidase NEW3" evidence="1">
    <location>
        <begin position="1104"/>
        <end position="1178"/>
    </location>
</feature>
<accession>A0ABU1VMS8</accession>